<dbReference type="Pfam" id="PF10127">
    <property type="entry name" value="RlaP"/>
    <property type="match status" value="1"/>
</dbReference>
<sequence length="253" mass="30126">MQELIQQKLSEIEKQHEVQVLFASETGSRAWGFPSPDSDYDVRFIYRHTCDWYLGIDEQRDTIEYLSGDLDLVGWDIRKSLRLLRKTNAAMFERLASPIIYRQQTDFRQQLQALAPAYFSCRAGLHHYLSMAHNYYKACEAEDKVKLKSYFYLLRTTLCSLWIVERQYVPPLQFRELLPLVADRNMRDKIEALLVLKAQVDETYRHPKETELELYLKGILDYCDSRANEFERHQGKTEPLNELFRKMIAYPWH</sequence>
<name>A0A1I2Z4U2_9BACT</name>
<dbReference type="AlphaFoldDB" id="A0A1I2Z4U2"/>
<dbReference type="InterPro" id="IPR018775">
    <property type="entry name" value="RlaP"/>
</dbReference>
<gene>
    <name evidence="1" type="ORF">SAMN05421739_11155</name>
</gene>
<dbReference type="SUPFAM" id="SSF81301">
    <property type="entry name" value="Nucleotidyltransferase"/>
    <property type="match status" value="1"/>
</dbReference>
<dbReference type="InterPro" id="IPR043519">
    <property type="entry name" value="NT_sf"/>
</dbReference>
<protein>
    <recommendedName>
        <fullName evidence="3">Nucleotidyltransferase</fullName>
    </recommendedName>
</protein>
<dbReference type="PANTHER" id="PTHR34817">
    <property type="entry name" value="NUCLEOTIDYLTRANSFERASE"/>
    <property type="match status" value="1"/>
</dbReference>
<keyword evidence="2" id="KW-1185">Reference proteome</keyword>
<dbReference type="PANTHER" id="PTHR34817:SF2">
    <property type="entry name" value="NUCLEOTIDYLTRANSFERASE"/>
    <property type="match status" value="1"/>
</dbReference>
<evidence type="ECO:0000313" key="1">
    <source>
        <dbReference type="EMBL" id="SFH32605.1"/>
    </source>
</evidence>
<accession>A0A1I2Z4U2</accession>
<proteinExistence type="predicted"/>
<evidence type="ECO:0008006" key="3">
    <source>
        <dbReference type="Google" id="ProtNLM"/>
    </source>
</evidence>
<evidence type="ECO:0000313" key="2">
    <source>
        <dbReference type="Proteomes" id="UP000198724"/>
    </source>
</evidence>
<dbReference type="OrthoDB" id="9796845at2"/>
<dbReference type="STRING" id="1436961.SAMN05421739_11155"/>
<dbReference type="RefSeq" id="WP_092105255.1">
    <property type="nucleotide sequence ID" value="NZ_FOOT01000011.1"/>
</dbReference>
<reference evidence="2" key="1">
    <citation type="submission" date="2016-10" db="EMBL/GenBank/DDBJ databases">
        <authorList>
            <person name="Varghese N."/>
            <person name="Submissions S."/>
        </authorList>
    </citation>
    <scope>NUCLEOTIDE SEQUENCE [LARGE SCALE GENOMIC DNA]</scope>
    <source>
        <strain evidence="2">LP51</strain>
    </source>
</reference>
<organism evidence="1 2">
    <name type="scientific">Pontibacter chinhatensis</name>
    <dbReference type="NCBI Taxonomy" id="1436961"/>
    <lineage>
        <taxon>Bacteria</taxon>
        <taxon>Pseudomonadati</taxon>
        <taxon>Bacteroidota</taxon>
        <taxon>Cytophagia</taxon>
        <taxon>Cytophagales</taxon>
        <taxon>Hymenobacteraceae</taxon>
        <taxon>Pontibacter</taxon>
    </lineage>
</organism>
<dbReference type="Proteomes" id="UP000198724">
    <property type="component" value="Unassembled WGS sequence"/>
</dbReference>
<dbReference type="EMBL" id="FOOT01000011">
    <property type="protein sequence ID" value="SFH32605.1"/>
    <property type="molecule type" value="Genomic_DNA"/>
</dbReference>